<protein>
    <submittedName>
        <fullName evidence="1">Uncharacterized protein</fullName>
    </submittedName>
</protein>
<accession>A0A834N168</accession>
<keyword evidence="2" id="KW-1185">Reference proteome</keyword>
<gene>
    <name evidence="1" type="ORF">HZH68_011573</name>
</gene>
<sequence>MGRFFITFSRERDMSIEMVESEEDQEESWDDAYANKCTNLCSCRTRNAVSSKLGQRVFGLEKDRPRPGMDGRRRRVREIGGRERVPWGLPDEGWRTSSRRWYSLTREGRVAATESPWVRLF</sequence>
<evidence type="ECO:0000313" key="1">
    <source>
        <dbReference type="EMBL" id="KAF7392030.1"/>
    </source>
</evidence>
<evidence type="ECO:0000313" key="2">
    <source>
        <dbReference type="Proteomes" id="UP000617340"/>
    </source>
</evidence>
<dbReference type="Proteomes" id="UP000617340">
    <property type="component" value="Unassembled WGS sequence"/>
</dbReference>
<reference evidence="1" key="1">
    <citation type="journal article" date="2020" name="G3 (Bethesda)">
        <title>High-Quality Assemblies for Three Invasive Social Wasps from the &lt;i&gt;Vespula&lt;/i&gt; Genus.</title>
        <authorList>
            <person name="Harrop T.W.R."/>
            <person name="Guhlin J."/>
            <person name="McLaughlin G.M."/>
            <person name="Permina E."/>
            <person name="Stockwell P."/>
            <person name="Gilligan J."/>
            <person name="Le Lec M.F."/>
            <person name="Gruber M.A.M."/>
            <person name="Quinn O."/>
            <person name="Lovegrove M."/>
            <person name="Duncan E.J."/>
            <person name="Remnant E.J."/>
            <person name="Van Eeckhoven J."/>
            <person name="Graham B."/>
            <person name="Knapp R.A."/>
            <person name="Langford K.W."/>
            <person name="Kronenberg Z."/>
            <person name="Press M.O."/>
            <person name="Eacker S.M."/>
            <person name="Wilson-Rankin E.E."/>
            <person name="Purcell J."/>
            <person name="Lester P.J."/>
            <person name="Dearden P.K."/>
        </authorList>
    </citation>
    <scope>NUCLEOTIDE SEQUENCE</scope>
    <source>
        <strain evidence="1">Linc-1</strain>
    </source>
</reference>
<dbReference type="AlphaFoldDB" id="A0A834N168"/>
<dbReference type="EMBL" id="JACSDZ010000011">
    <property type="protein sequence ID" value="KAF7392030.1"/>
    <property type="molecule type" value="Genomic_DNA"/>
</dbReference>
<organism evidence="1 2">
    <name type="scientific">Vespula germanica</name>
    <name type="common">German yellow jacket</name>
    <name type="synonym">Paravespula germanica</name>
    <dbReference type="NCBI Taxonomy" id="30212"/>
    <lineage>
        <taxon>Eukaryota</taxon>
        <taxon>Metazoa</taxon>
        <taxon>Ecdysozoa</taxon>
        <taxon>Arthropoda</taxon>
        <taxon>Hexapoda</taxon>
        <taxon>Insecta</taxon>
        <taxon>Pterygota</taxon>
        <taxon>Neoptera</taxon>
        <taxon>Endopterygota</taxon>
        <taxon>Hymenoptera</taxon>
        <taxon>Apocrita</taxon>
        <taxon>Aculeata</taxon>
        <taxon>Vespoidea</taxon>
        <taxon>Vespidae</taxon>
        <taxon>Vespinae</taxon>
        <taxon>Vespula</taxon>
    </lineage>
</organism>
<proteinExistence type="predicted"/>
<name>A0A834N168_VESGE</name>
<comment type="caution">
    <text evidence="1">The sequence shown here is derived from an EMBL/GenBank/DDBJ whole genome shotgun (WGS) entry which is preliminary data.</text>
</comment>